<protein>
    <submittedName>
        <fullName evidence="1">Uncharacterized protein</fullName>
    </submittedName>
</protein>
<name>A0ABD3EDV6_9LAMI</name>
<reference evidence="2" key="1">
    <citation type="journal article" date="2024" name="IScience">
        <title>Strigolactones Initiate the Formation of Haustorium-like Structures in Castilleja.</title>
        <authorList>
            <person name="Buerger M."/>
            <person name="Peterson D."/>
            <person name="Chory J."/>
        </authorList>
    </citation>
    <scope>NUCLEOTIDE SEQUENCE [LARGE SCALE GENOMIC DNA]</scope>
</reference>
<evidence type="ECO:0000313" key="1">
    <source>
        <dbReference type="EMBL" id="KAL3652482.1"/>
    </source>
</evidence>
<comment type="caution">
    <text evidence="1">The sequence shown here is derived from an EMBL/GenBank/DDBJ whole genome shotgun (WGS) entry which is preliminary data.</text>
</comment>
<gene>
    <name evidence="1" type="ORF">CASFOL_002163</name>
</gene>
<keyword evidence="2" id="KW-1185">Reference proteome</keyword>
<dbReference type="AlphaFoldDB" id="A0ABD3EDV6"/>
<dbReference type="Proteomes" id="UP001632038">
    <property type="component" value="Unassembled WGS sequence"/>
</dbReference>
<sequence>MAIAANMNILSSHQLPTRTFPSSDHLFHFNNNINKHQLNCFKTITDAAPLILDSGSRGWAEFGEKVSGEWDGFGAEFTVDGKALQLPESVVPNAYREWDVQVFDWQTQCPTLATQYPNDDDSPVSLFYKNIKLLPTVGCEADAATIYTVQERHSHHSSAFAYHSTTGSYIALWPDNNNNNNNNKKVELELEHCLIDPSNRESRVRVIQVLGQELRLKSIRVFVEQWYGPFRNGDQLGGCAIRDTAFAATQPLDASLVSGLWEGLAALATFPTCQNDHQQLDGEFALKSIRDEGDLILLPRQLWCSVKRAEEDETGCCCEVGWLLGRGRAITSKCTFSSSGELKVLGEIALARETAATM</sequence>
<proteinExistence type="predicted"/>
<dbReference type="EMBL" id="JAVIJP010000005">
    <property type="protein sequence ID" value="KAL3652482.1"/>
    <property type="molecule type" value="Genomic_DNA"/>
</dbReference>
<accession>A0ABD3EDV6</accession>
<organism evidence="1 2">
    <name type="scientific">Castilleja foliolosa</name>
    <dbReference type="NCBI Taxonomy" id="1961234"/>
    <lineage>
        <taxon>Eukaryota</taxon>
        <taxon>Viridiplantae</taxon>
        <taxon>Streptophyta</taxon>
        <taxon>Embryophyta</taxon>
        <taxon>Tracheophyta</taxon>
        <taxon>Spermatophyta</taxon>
        <taxon>Magnoliopsida</taxon>
        <taxon>eudicotyledons</taxon>
        <taxon>Gunneridae</taxon>
        <taxon>Pentapetalae</taxon>
        <taxon>asterids</taxon>
        <taxon>lamiids</taxon>
        <taxon>Lamiales</taxon>
        <taxon>Orobanchaceae</taxon>
        <taxon>Pedicularideae</taxon>
        <taxon>Castillejinae</taxon>
        <taxon>Castilleja</taxon>
    </lineage>
</organism>
<evidence type="ECO:0000313" key="2">
    <source>
        <dbReference type="Proteomes" id="UP001632038"/>
    </source>
</evidence>